<gene>
    <name evidence="2" type="ORF">AHMF7605_25020</name>
</gene>
<evidence type="ECO:0000313" key="2">
    <source>
        <dbReference type="EMBL" id="PSR56523.1"/>
    </source>
</evidence>
<dbReference type="OrthoDB" id="1521716at2"/>
<dbReference type="PANTHER" id="PTHR41339:SF1">
    <property type="entry name" value="SECRETED PROTEIN"/>
    <property type="match status" value="1"/>
</dbReference>
<evidence type="ECO:0000256" key="1">
    <source>
        <dbReference type="SAM" id="SignalP"/>
    </source>
</evidence>
<dbReference type="RefSeq" id="WP_106932701.1">
    <property type="nucleotide sequence ID" value="NZ_PYFT01000001.1"/>
</dbReference>
<organism evidence="2 3">
    <name type="scientific">Adhaeribacter arboris</name>
    <dbReference type="NCBI Taxonomy" id="2072846"/>
    <lineage>
        <taxon>Bacteria</taxon>
        <taxon>Pseudomonadati</taxon>
        <taxon>Bacteroidota</taxon>
        <taxon>Cytophagia</taxon>
        <taxon>Cytophagales</taxon>
        <taxon>Hymenobacteraceae</taxon>
        <taxon>Adhaeribacter</taxon>
    </lineage>
</organism>
<feature type="chain" id="PRO_5015561655" description="T9SS C-terminal target domain-containing protein" evidence="1">
    <location>
        <begin position="20"/>
        <end position="472"/>
    </location>
</feature>
<sequence>MKKLQNWAFLILLAVASFACDDNDNTDPVVTPKTEFKVTEANGMTEIEGATDQNYTFSATKKYLLKGFVYVQSGATLTIEPGTIIKGDKTSKATLIIERGGKIMAEGTASKPIVFTSAQAKGSRKSGDWGGIILLGNAPINLPNGTGKIEGGVDREYGGTNAADNSGSLKYVRIEFGGIAFQPDNEINGLTMGGVGSGTTLDYIQISHSGDDSFEWFGGTVNAKHLVAYKTVDDMFDTDNGFSGKLQFLVGMSDPAVADVSGSNGFESDNDAQGSAATPKTSAMFSNVSLFGPKANPEAAATDYNSNFKRGMHIRRNSSISVYNTLVAGWPTGLLLDDQSGNSSTTEANATSGSLKIKNVIIAGSGSKSLAVFAGDATVTPNKPASTFDLAAFFNATGNNNSIIADYATLSLPNAFNQATPNFLPAAGSVLLTGGTTTSLDPFFENANYVGAFGATDWTAGWTNWNANEVEY</sequence>
<proteinExistence type="predicted"/>
<dbReference type="AlphaFoldDB" id="A0A2T2YLY8"/>
<dbReference type="PANTHER" id="PTHR41339">
    <property type="entry name" value="LIPL48"/>
    <property type="match status" value="1"/>
</dbReference>
<feature type="signal peptide" evidence="1">
    <location>
        <begin position="1"/>
        <end position="19"/>
    </location>
</feature>
<dbReference type="PROSITE" id="PS51257">
    <property type="entry name" value="PROKAR_LIPOPROTEIN"/>
    <property type="match status" value="1"/>
</dbReference>
<comment type="caution">
    <text evidence="2">The sequence shown here is derived from an EMBL/GenBank/DDBJ whole genome shotgun (WGS) entry which is preliminary data.</text>
</comment>
<accession>A0A2T2YLY8</accession>
<protein>
    <recommendedName>
        <fullName evidence="4">T9SS C-terminal target domain-containing protein</fullName>
    </recommendedName>
</protein>
<name>A0A2T2YLY8_9BACT</name>
<dbReference type="EMBL" id="PYFT01000001">
    <property type="protein sequence ID" value="PSR56523.1"/>
    <property type="molecule type" value="Genomic_DNA"/>
</dbReference>
<keyword evidence="1" id="KW-0732">Signal</keyword>
<dbReference type="Proteomes" id="UP000240357">
    <property type="component" value="Unassembled WGS sequence"/>
</dbReference>
<keyword evidence="3" id="KW-1185">Reference proteome</keyword>
<reference evidence="2 3" key="1">
    <citation type="submission" date="2018-03" db="EMBL/GenBank/DDBJ databases">
        <title>Adhaeribacter sp. HMF7605 Genome sequencing and assembly.</title>
        <authorList>
            <person name="Kang H."/>
            <person name="Kang J."/>
            <person name="Cha I."/>
            <person name="Kim H."/>
            <person name="Joh K."/>
        </authorList>
    </citation>
    <scope>NUCLEOTIDE SEQUENCE [LARGE SCALE GENOMIC DNA]</scope>
    <source>
        <strain evidence="2 3">HMF7605</strain>
    </source>
</reference>
<evidence type="ECO:0000313" key="3">
    <source>
        <dbReference type="Proteomes" id="UP000240357"/>
    </source>
</evidence>
<evidence type="ECO:0008006" key="4">
    <source>
        <dbReference type="Google" id="ProtNLM"/>
    </source>
</evidence>